<dbReference type="InterPro" id="IPR002319">
    <property type="entry name" value="Phenylalanyl-tRNA_Synthase"/>
</dbReference>
<dbReference type="Pfam" id="PF01409">
    <property type="entry name" value="tRNA-synt_2d"/>
    <property type="match status" value="1"/>
</dbReference>
<evidence type="ECO:0000256" key="5">
    <source>
        <dbReference type="ARBA" id="ARBA00022917"/>
    </source>
</evidence>
<dbReference type="InterPro" id="IPR006195">
    <property type="entry name" value="aa-tRNA-synth_II"/>
</dbReference>
<reference evidence="13" key="1">
    <citation type="journal article" date="2019" name="Int. J. Syst. Evol. Microbiol.">
        <title>The Global Catalogue of Microorganisms (GCM) 10K type strain sequencing project: providing services to taxonomists for standard genome sequencing and annotation.</title>
        <authorList>
            <consortium name="The Broad Institute Genomics Platform"/>
            <consortium name="The Broad Institute Genome Sequencing Center for Infectious Disease"/>
            <person name="Wu L."/>
            <person name="Ma J."/>
        </authorList>
    </citation>
    <scope>NUCLEOTIDE SEQUENCE [LARGE SCALE GENOMIC DNA]</scope>
    <source>
        <strain evidence="13">JCM 6833</strain>
    </source>
</reference>
<keyword evidence="13" id="KW-1185">Reference proteome</keyword>
<evidence type="ECO:0000256" key="6">
    <source>
        <dbReference type="ARBA" id="ARBA00022946"/>
    </source>
</evidence>
<evidence type="ECO:0000259" key="10">
    <source>
        <dbReference type="PROSITE" id="PS50862"/>
    </source>
</evidence>
<dbReference type="PROSITE" id="PS51447">
    <property type="entry name" value="FDX_ACB"/>
    <property type="match status" value="1"/>
</dbReference>
<keyword evidence="3" id="KW-0547">Nucleotide-binding</keyword>
<keyword evidence="4" id="KW-0067">ATP-binding</keyword>
<dbReference type="SUPFAM" id="SSF54991">
    <property type="entry name" value="Anticodon-binding domain of PheRS"/>
    <property type="match status" value="1"/>
</dbReference>
<evidence type="ECO:0000313" key="12">
    <source>
        <dbReference type="EMBL" id="GAA2580855.1"/>
    </source>
</evidence>
<dbReference type="EMBL" id="BAAATD010000001">
    <property type="protein sequence ID" value="GAA2580855.1"/>
    <property type="molecule type" value="Genomic_DNA"/>
</dbReference>
<keyword evidence="2" id="KW-0436">Ligase</keyword>
<keyword evidence="5" id="KW-0648">Protein biosynthesis</keyword>
<proteinExistence type="inferred from homology"/>
<evidence type="ECO:0000256" key="4">
    <source>
        <dbReference type="ARBA" id="ARBA00022840"/>
    </source>
</evidence>
<dbReference type="InterPro" id="IPR045864">
    <property type="entry name" value="aa-tRNA-synth_II/BPL/LPL"/>
</dbReference>
<evidence type="ECO:0000256" key="3">
    <source>
        <dbReference type="ARBA" id="ARBA00022741"/>
    </source>
</evidence>
<dbReference type="SUPFAM" id="SSF55681">
    <property type="entry name" value="Class II aaRS and biotin synthetases"/>
    <property type="match status" value="1"/>
</dbReference>
<dbReference type="RefSeq" id="WP_344538353.1">
    <property type="nucleotide sequence ID" value="NZ_BAAATD010000001.1"/>
</dbReference>
<feature type="domain" description="Aminoacyl-transfer RNA synthetases class-II family profile" evidence="10">
    <location>
        <begin position="136"/>
        <end position="279"/>
    </location>
</feature>
<dbReference type="PROSITE" id="PS50862">
    <property type="entry name" value="AA_TRNA_LIGASE_II"/>
    <property type="match status" value="1"/>
</dbReference>
<evidence type="ECO:0000256" key="7">
    <source>
        <dbReference type="ARBA" id="ARBA00023146"/>
    </source>
</evidence>
<comment type="similarity">
    <text evidence="1">Belongs to the class-II aminoacyl-tRNA synthetase family.</text>
</comment>
<feature type="domain" description="FDX-ACB" evidence="11">
    <location>
        <begin position="281"/>
        <end position="389"/>
    </location>
</feature>
<keyword evidence="7" id="KW-0030">Aminoacyl-tRNA synthetase</keyword>
<organism evidence="12 13">
    <name type="scientific">Actinomadura fulvescens</name>
    <dbReference type="NCBI Taxonomy" id="46160"/>
    <lineage>
        <taxon>Bacteria</taxon>
        <taxon>Bacillati</taxon>
        <taxon>Actinomycetota</taxon>
        <taxon>Actinomycetes</taxon>
        <taxon>Streptosporangiales</taxon>
        <taxon>Thermomonosporaceae</taxon>
        <taxon>Actinomadura</taxon>
    </lineage>
</organism>
<feature type="compositionally biased region" description="Polar residues" evidence="9">
    <location>
        <begin position="1"/>
        <end position="17"/>
    </location>
</feature>
<sequence>MQSPAHSLTHSPAQPSAHSRLLSPDELARALSVRDLTDPAQGPHAAQLVISALTEALRARWRNELRLVRAHPLVPVEDNYERLGYPAGAVTRDARYTRYASETCMLRSHTSAMVPPSLRELAGAQDWNDVLLACAGVVYRRDVVDRIHTGTPHQLDLWRVVRDRPMGTADLGEMIDTVVRSVLPDAAYRTVPADHPYTTDGRQIDVQVGGEWIELAECGLAAPHVLARAGLGPETTGLAMGLGVDRLLMLRKGIPDIRLLSAADPRIAGQMLDLAPYRPVSRHPAISRDLSVAVAAGADAETLGGTVRDALGDGPLEEVRVISETPVEDLPPAAVERLGAMPGQKNVLLRVVLRDPARTLSDGEANALRDRVYEAVHQGTARQWAATGRPGT</sequence>
<evidence type="ECO:0000256" key="9">
    <source>
        <dbReference type="SAM" id="MobiDB-lite"/>
    </source>
</evidence>
<feature type="region of interest" description="Disordered" evidence="9">
    <location>
        <begin position="1"/>
        <end position="21"/>
    </location>
</feature>
<protein>
    <recommendedName>
        <fullName evidence="8">Phenylalanyl-tRNA synthetase</fullName>
    </recommendedName>
</protein>
<evidence type="ECO:0000256" key="1">
    <source>
        <dbReference type="ARBA" id="ARBA00008226"/>
    </source>
</evidence>
<gene>
    <name evidence="12" type="ORF">GCM10010411_11760</name>
</gene>
<dbReference type="SMART" id="SM00896">
    <property type="entry name" value="FDX-ACB"/>
    <property type="match status" value="1"/>
</dbReference>
<name>A0ABP6BPL9_9ACTN</name>
<dbReference type="Gene3D" id="3.30.930.10">
    <property type="entry name" value="Bira Bifunctional Protein, Domain 2"/>
    <property type="match status" value="1"/>
</dbReference>
<comment type="caution">
    <text evidence="12">The sequence shown here is derived from an EMBL/GenBank/DDBJ whole genome shotgun (WGS) entry which is preliminary data.</text>
</comment>
<dbReference type="Gene3D" id="3.30.70.380">
    <property type="entry name" value="Ferrodoxin-fold anticodon-binding domain"/>
    <property type="match status" value="1"/>
</dbReference>
<keyword evidence="6" id="KW-0809">Transit peptide</keyword>
<evidence type="ECO:0000256" key="2">
    <source>
        <dbReference type="ARBA" id="ARBA00022598"/>
    </source>
</evidence>
<evidence type="ECO:0000256" key="8">
    <source>
        <dbReference type="ARBA" id="ARBA00031194"/>
    </source>
</evidence>
<accession>A0ABP6BPL9</accession>
<evidence type="ECO:0000259" key="11">
    <source>
        <dbReference type="PROSITE" id="PS51447"/>
    </source>
</evidence>
<evidence type="ECO:0000313" key="13">
    <source>
        <dbReference type="Proteomes" id="UP001501509"/>
    </source>
</evidence>
<dbReference type="InterPro" id="IPR036690">
    <property type="entry name" value="Fdx_antiC-bd_sf"/>
</dbReference>
<dbReference type="Proteomes" id="UP001501509">
    <property type="component" value="Unassembled WGS sequence"/>
</dbReference>
<dbReference type="InterPro" id="IPR005121">
    <property type="entry name" value="Fdx_antiC-bd"/>
</dbReference>